<dbReference type="UniPathway" id="UPA00056">
    <property type="reaction ID" value="UER00092"/>
</dbReference>
<evidence type="ECO:0000256" key="3">
    <source>
        <dbReference type="ARBA" id="ARBA00006825"/>
    </source>
</evidence>
<feature type="binding site" evidence="12">
    <location>
        <position position="215"/>
    </location>
    <ligand>
        <name>1-deoxy-D-xylulose 5-phosphate</name>
        <dbReference type="ChEBI" id="CHEBI:57792"/>
    </ligand>
</feature>
<evidence type="ECO:0000256" key="10">
    <source>
        <dbReference type="ARBA" id="ARBA00048543"/>
    </source>
</evidence>
<dbReference type="RefSeq" id="WP_121450752.1">
    <property type="nucleotide sequence ID" value="NZ_RBWE01000001.1"/>
</dbReference>
<protein>
    <recommendedName>
        <fullName evidence="11 12">1-deoxy-D-xylulose 5-phosphate reductoisomerase</fullName>
        <shortName evidence="12">DXP reductoisomerase</shortName>
        <ecNumber evidence="4 12">1.1.1.267</ecNumber>
    </recommendedName>
    <alternativeName>
        <fullName evidence="12">1-deoxyxylulose-5-phosphate reductoisomerase</fullName>
    </alternativeName>
    <alternativeName>
        <fullName evidence="12">2-C-methyl-D-erythritol 4-phosphate synthase</fullName>
    </alternativeName>
</protein>
<comment type="caution">
    <text evidence="16">The sequence shown here is derived from an EMBL/GenBank/DDBJ whole genome shotgun (WGS) entry which is preliminary data.</text>
</comment>
<name>A0A494X0G5_9FIRM</name>
<dbReference type="HAMAP" id="MF_00183">
    <property type="entry name" value="DXP_reductoisom"/>
    <property type="match status" value="1"/>
</dbReference>
<evidence type="ECO:0000259" key="14">
    <source>
        <dbReference type="Pfam" id="PF08436"/>
    </source>
</evidence>
<dbReference type="GO" id="GO:0030604">
    <property type="term" value="F:1-deoxy-D-xylulose-5-phosphate reductoisomerase activity"/>
    <property type="evidence" value="ECO:0007669"/>
    <property type="project" value="UniProtKB-UniRule"/>
</dbReference>
<feature type="binding site" evidence="12">
    <location>
        <position position="36"/>
    </location>
    <ligand>
        <name>NADPH</name>
        <dbReference type="ChEBI" id="CHEBI:57783"/>
    </ligand>
</feature>
<dbReference type="InterPro" id="IPR036169">
    <property type="entry name" value="DXPR_C_sf"/>
</dbReference>
<evidence type="ECO:0000259" key="15">
    <source>
        <dbReference type="Pfam" id="PF13288"/>
    </source>
</evidence>
<feature type="binding site" evidence="12">
    <location>
        <position position="124"/>
    </location>
    <ligand>
        <name>1-deoxy-D-xylulose 5-phosphate</name>
        <dbReference type="ChEBI" id="CHEBI:57792"/>
    </ligand>
</feature>
<comment type="function">
    <text evidence="12">Catalyzes the NADPH-dependent rearrangement and reduction of 1-deoxy-D-xylulose-5-phosphate (DXP) to 2-C-methyl-D-erythritol 4-phosphate (MEP).</text>
</comment>
<keyword evidence="16" id="KW-0413">Isomerase</keyword>
<keyword evidence="8 12" id="KW-0464">Manganese</keyword>
<feature type="binding site" evidence="12">
    <location>
        <position position="38"/>
    </location>
    <ligand>
        <name>NADPH</name>
        <dbReference type="ChEBI" id="CHEBI:57783"/>
    </ligand>
</feature>
<feature type="binding site" evidence="12">
    <location>
        <position position="216"/>
    </location>
    <ligand>
        <name>1-deoxy-D-xylulose 5-phosphate</name>
        <dbReference type="ChEBI" id="CHEBI:57792"/>
    </ligand>
</feature>
<evidence type="ECO:0000256" key="5">
    <source>
        <dbReference type="ARBA" id="ARBA00022723"/>
    </source>
</evidence>
<dbReference type="AlphaFoldDB" id="A0A494X0G5"/>
<evidence type="ECO:0000256" key="9">
    <source>
        <dbReference type="ARBA" id="ARBA00023229"/>
    </source>
</evidence>
<dbReference type="FunFam" id="3.40.50.720:FF:000045">
    <property type="entry name" value="1-deoxy-D-xylulose 5-phosphate reductoisomerase"/>
    <property type="match status" value="1"/>
</dbReference>
<keyword evidence="12" id="KW-0460">Magnesium</keyword>
<feature type="binding site" evidence="12">
    <location>
        <position position="197"/>
    </location>
    <ligand>
        <name>1-deoxy-D-xylulose 5-phosphate</name>
        <dbReference type="ChEBI" id="CHEBI:57792"/>
    </ligand>
</feature>
<dbReference type="GO" id="GO:0016853">
    <property type="term" value="F:isomerase activity"/>
    <property type="evidence" value="ECO:0007669"/>
    <property type="project" value="UniProtKB-KW"/>
</dbReference>
<evidence type="ECO:0000256" key="8">
    <source>
        <dbReference type="ARBA" id="ARBA00023211"/>
    </source>
</evidence>
<dbReference type="InterPro" id="IPR026877">
    <property type="entry name" value="DXPR_C"/>
</dbReference>
<proteinExistence type="inferred from homology"/>
<comment type="similarity">
    <text evidence="3 12">Belongs to the DXR family.</text>
</comment>
<feature type="binding site" evidence="12">
    <location>
        <position position="10"/>
    </location>
    <ligand>
        <name>NADPH</name>
        <dbReference type="ChEBI" id="CHEBI:57783"/>
    </ligand>
</feature>
<dbReference type="Pfam" id="PF13288">
    <property type="entry name" value="DXPR_C"/>
    <property type="match status" value="1"/>
</dbReference>
<dbReference type="InterPro" id="IPR036291">
    <property type="entry name" value="NAD(P)-bd_dom_sf"/>
</dbReference>
<keyword evidence="7 12" id="KW-0560">Oxidoreductase</keyword>
<evidence type="ECO:0000256" key="6">
    <source>
        <dbReference type="ARBA" id="ARBA00022857"/>
    </source>
</evidence>
<feature type="binding site" evidence="12">
    <location>
        <position position="150"/>
    </location>
    <ligand>
        <name>1-deoxy-D-xylulose 5-phosphate</name>
        <dbReference type="ChEBI" id="CHEBI:57792"/>
    </ligand>
</feature>
<dbReference type="Gene3D" id="1.10.1740.10">
    <property type="match status" value="1"/>
</dbReference>
<sequence>MKEIVILGSTGSIGRQALDVIRRFSDKMRVAGLAAGSNWPLMVEQIREFRPRVVALAREEEARELERHLPPGDLPELFWGSEGLETVATSIDSGVVLNALTGTVGLGPTVAALKKGLDIALANKETLVAAGEPVMKLAREKGASILPVDSEHSAIWQCLAGQPQNRVGKIILTASGGPFRKEPADLSRVTVDEALAHPNWRMGKKITIDSATLMNKGLEVLEAHWLFAVDYDQIEVVVHPQSIIHSMVEFVDGSVMAQLGLPDMRLPIQYALSYPDRWPNELPRVDWLALGELTFEPPDTNRFPCLALAYAAGRTGGTMPAVLNAANEIAVEAFLAGEIGFTAIPQLVAGVMEEHEVIPEPTLEEILAADQWARRTAREKVRG</sequence>
<comment type="pathway">
    <text evidence="2 12">Isoprenoid biosynthesis; isopentenyl diphosphate biosynthesis via DXP pathway; isopentenyl diphosphate from 1-deoxy-D-xylulose 5-phosphate: step 1/6.</text>
</comment>
<dbReference type="FunFam" id="1.10.1740.10:FF:000004">
    <property type="entry name" value="1-deoxy-D-xylulose 5-phosphate reductoisomerase"/>
    <property type="match status" value="1"/>
</dbReference>
<keyword evidence="5 12" id="KW-0479">Metal-binding</keyword>
<evidence type="ECO:0000256" key="7">
    <source>
        <dbReference type="ARBA" id="ARBA00023002"/>
    </source>
</evidence>
<dbReference type="InterPro" id="IPR003821">
    <property type="entry name" value="DXP_reductoisomerase"/>
</dbReference>
<feature type="domain" description="1-deoxy-D-xylulose 5-phosphate reductoisomerase C-terminal" evidence="14">
    <location>
        <begin position="145"/>
        <end position="227"/>
    </location>
</feature>
<feature type="binding site" evidence="12">
    <location>
        <position position="13"/>
    </location>
    <ligand>
        <name>NADPH</name>
        <dbReference type="ChEBI" id="CHEBI:57783"/>
    </ligand>
</feature>
<keyword evidence="9 12" id="KW-0414">Isoprene biosynthesis</keyword>
<dbReference type="Proteomes" id="UP000271256">
    <property type="component" value="Unassembled WGS sequence"/>
</dbReference>
<feature type="binding site" evidence="12">
    <location>
        <position position="149"/>
    </location>
    <ligand>
        <name>Mn(2+)</name>
        <dbReference type="ChEBI" id="CHEBI:29035"/>
    </ligand>
</feature>
<feature type="domain" description="1-deoxy-D-xylulose 5-phosphate reductoisomerase N-terminal" evidence="13">
    <location>
        <begin position="4"/>
        <end position="131"/>
    </location>
</feature>
<dbReference type="SUPFAM" id="SSF51735">
    <property type="entry name" value="NAD(P)-binding Rossmann-fold domains"/>
    <property type="match status" value="1"/>
</dbReference>
<evidence type="ECO:0000256" key="11">
    <source>
        <dbReference type="ARBA" id="ARBA00071224"/>
    </source>
</evidence>
<feature type="binding site" evidence="12">
    <location>
        <position position="151"/>
    </location>
    <ligand>
        <name>1-deoxy-D-xylulose 5-phosphate</name>
        <dbReference type="ChEBI" id="CHEBI:57792"/>
    </ligand>
</feature>
<dbReference type="OrthoDB" id="9806546at2"/>
<evidence type="ECO:0000313" key="16">
    <source>
        <dbReference type="EMBL" id="RKO66314.1"/>
    </source>
</evidence>
<dbReference type="Pfam" id="PF08436">
    <property type="entry name" value="DXP_redisom_C"/>
    <property type="match status" value="1"/>
</dbReference>
<evidence type="ECO:0000256" key="1">
    <source>
        <dbReference type="ARBA" id="ARBA00001941"/>
    </source>
</evidence>
<evidence type="ECO:0000256" key="12">
    <source>
        <dbReference type="HAMAP-Rule" id="MF_00183"/>
    </source>
</evidence>
<dbReference type="PANTHER" id="PTHR30525">
    <property type="entry name" value="1-DEOXY-D-XYLULOSE 5-PHOSPHATE REDUCTOISOMERASE"/>
    <property type="match status" value="1"/>
</dbReference>
<feature type="binding site" evidence="12">
    <location>
        <position position="175"/>
    </location>
    <ligand>
        <name>1-deoxy-D-xylulose 5-phosphate</name>
        <dbReference type="ChEBI" id="CHEBI:57792"/>
    </ligand>
</feature>
<reference evidence="16 17" key="1">
    <citation type="submission" date="2018-10" db="EMBL/GenBank/DDBJ databases">
        <authorList>
            <person name="Grouzdev D.S."/>
            <person name="Krutkina M.S."/>
            <person name="Tourova T.P."/>
            <person name="Nazina T.N."/>
        </authorList>
    </citation>
    <scope>NUCLEOTIDE SEQUENCE [LARGE SCALE GENOMIC DNA]</scope>
    <source>
        <strain evidence="16 17">435</strain>
    </source>
</reference>
<gene>
    <name evidence="12" type="primary">dxr</name>
    <name evidence="16" type="ORF">D7024_04735</name>
</gene>
<dbReference type="InterPro" id="IPR013512">
    <property type="entry name" value="DXP_reductoisomerase_N"/>
</dbReference>
<feature type="binding site" evidence="12">
    <location>
        <position position="11"/>
    </location>
    <ligand>
        <name>NADPH</name>
        <dbReference type="ChEBI" id="CHEBI:57783"/>
    </ligand>
</feature>
<dbReference type="NCBIfam" id="NF009114">
    <property type="entry name" value="PRK12464.1"/>
    <property type="match status" value="1"/>
</dbReference>
<feature type="binding site" evidence="12">
    <location>
        <position position="151"/>
    </location>
    <ligand>
        <name>Mn(2+)</name>
        <dbReference type="ChEBI" id="CHEBI:29035"/>
    </ligand>
</feature>
<dbReference type="SUPFAM" id="SSF69055">
    <property type="entry name" value="1-deoxy-D-xylulose-5-phosphate reductoisomerase, C-terminal domain"/>
    <property type="match status" value="1"/>
</dbReference>
<organism evidence="16 17">
    <name type="scientific">Desulfofundulus salinus</name>
    <dbReference type="NCBI Taxonomy" id="2419843"/>
    <lineage>
        <taxon>Bacteria</taxon>
        <taxon>Bacillati</taxon>
        <taxon>Bacillota</taxon>
        <taxon>Clostridia</taxon>
        <taxon>Eubacteriales</taxon>
        <taxon>Peptococcaceae</taxon>
        <taxon>Desulfofundulus</taxon>
    </lineage>
</organism>
<dbReference type="Pfam" id="PF02670">
    <property type="entry name" value="DXP_reductoisom"/>
    <property type="match status" value="1"/>
</dbReference>
<comment type="caution">
    <text evidence="12">Lacks conserved residue(s) required for the propagation of feature annotation.</text>
</comment>
<comment type="cofactor">
    <cofactor evidence="1">
        <name>Co(2+)</name>
        <dbReference type="ChEBI" id="CHEBI:48828"/>
    </cofactor>
</comment>
<dbReference type="GO" id="GO:0030145">
    <property type="term" value="F:manganese ion binding"/>
    <property type="evidence" value="ECO:0007669"/>
    <property type="project" value="TreeGrafter"/>
</dbReference>
<dbReference type="EC" id="1.1.1.267" evidence="4 12"/>
<keyword evidence="6 12" id="KW-0521">NADP</keyword>
<feature type="binding site" evidence="12">
    <location>
        <position position="219"/>
    </location>
    <ligand>
        <name>1-deoxy-D-xylulose 5-phosphate</name>
        <dbReference type="ChEBI" id="CHEBI:57792"/>
    </ligand>
</feature>
<dbReference type="NCBIfam" id="TIGR00243">
    <property type="entry name" value="Dxr"/>
    <property type="match status" value="1"/>
</dbReference>
<dbReference type="InterPro" id="IPR013644">
    <property type="entry name" value="DXP_reductoisomerase_C"/>
</dbReference>
<dbReference type="PIRSF" id="PIRSF006205">
    <property type="entry name" value="Dxp_reductismrs"/>
    <property type="match status" value="1"/>
</dbReference>
<accession>A0A494X0G5</accession>
<feature type="binding site" evidence="12">
    <location>
        <position position="12"/>
    </location>
    <ligand>
        <name>NADPH</name>
        <dbReference type="ChEBI" id="CHEBI:57783"/>
    </ligand>
</feature>
<dbReference type="GO" id="GO:0070402">
    <property type="term" value="F:NADPH binding"/>
    <property type="evidence" value="ECO:0007669"/>
    <property type="project" value="InterPro"/>
</dbReference>
<dbReference type="GO" id="GO:0051484">
    <property type="term" value="P:isopentenyl diphosphate biosynthetic process, methylerythritol 4-phosphate pathway involved in terpenoid biosynthetic process"/>
    <property type="evidence" value="ECO:0007669"/>
    <property type="project" value="TreeGrafter"/>
</dbReference>
<feature type="binding site" evidence="12">
    <location>
        <position position="125"/>
    </location>
    <ligand>
        <name>NADPH</name>
        <dbReference type="ChEBI" id="CHEBI:57783"/>
    </ligand>
</feature>
<feature type="binding site" evidence="12">
    <location>
        <position position="219"/>
    </location>
    <ligand>
        <name>Mn(2+)</name>
        <dbReference type="ChEBI" id="CHEBI:29035"/>
    </ligand>
</feature>
<feature type="binding site" evidence="12">
    <location>
        <position position="210"/>
    </location>
    <ligand>
        <name>1-deoxy-D-xylulose 5-phosphate</name>
        <dbReference type="ChEBI" id="CHEBI:57792"/>
    </ligand>
</feature>
<dbReference type="EMBL" id="RBWE01000001">
    <property type="protein sequence ID" value="RKO66314.1"/>
    <property type="molecule type" value="Genomic_DNA"/>
</dbReference>
<dbReference type="PANTHER" id="PTHR30525:SF0">
    <property type="entry name" value="1-DEOXY-D-XYLULOSE 5-PHOSPHATE REDUCTOISOMERASE, CHLOROPLASTIC"/>
    <property type="match status" value="1"/>
</dbReference>
<dbReference type="Gene3D" id="3.40.50.720">
    <property type="entry name" value="NAD(P)-binding Rossmann-like Domain"/>
    <property type="match status" value="1"/>
</dbReference>
<dbReference type="SUPFAM" id="SSF55347">
    <property type="entry name" value="Glyceraldehyde-3-phosphate dehydrogenase-like, C-terminal domain"/>
    <property type="match status" value="1"/>
</dbReference>
<keyword evidence="17" id="KW-1185">Reference proteome</keyword>
<comment type="cofactor">
    <cofactor evidence="12">
        <name>Mg(2+)</name>
        <dbReference type="ChEBI" id="CHEBI:18420"/>
    </cofactor>
    <cofactor evidence="12">
        <name>Mn(2+)</name>
        <dbReference type="ChEBI" id="CHEBI:29035"/>
    </cofactor>
</comment>
<feature type="binding site" evidence="12">
    <location>
        <position position="203"/>
    </location>
    <ligand>
        <name>NADPH</name>
        <dbReference type="ChEBI" id="CHEBI:57783"/>
    </ligand>
</feature>
<comment type="catalytic activity">
    <reaction evidence="10">
        <text>2-C-methyl-D-erythritol 4-phosphate + NADP(+) = 1-deoxy-D-xylulose 5-phosphate + NADPH + H(+)</text>
        <dbReference type="Rhea" id="RHEA:13717"/>
        <dbReference type="ChEBI" id="CHEBI:15378"/>
        <dbReference type="ChEBI" id="CHEBI:57783"/>
        <dbReference type="ChEBI" id="CHEBI:57792"/>
        <dbReference type="ChEBI" id="CHEBI:58262"/>
        <dbReference type="ChEBI" id="CHEBI:58349"/>
        <dbReference type="EC" id="1.1.1.267"/>
    </reaction>
    <physiologicalReaction direction="right-to-left" evidence="10">
        <dbReference type="Rhea" id="RHEA:13719"/>
    </physiologicalReaction>
</comment>
<evidence type="ECO:0000256" key="2">
    <source>
        <dbReference type="ARBA" id="ARBA00005094"/>
    </source>
</evidence>
<evidence type="ECO:0000259" key="13">
    <source>
        <dbReference type="Pfam" id="PF02670"/>
    </source>
</evidence>
<evidence type="ECO:0000256" key="4">
    <source>
        <dbReference type="ARBA" id="ARBA00012366"/>
    </source>
</evidence>
<evidence type="ECO:0000313" key="17">
    <source>
        <dbReference type="Proteomes" id="UP000271256"/>
    </source>
</evidence>
<feature type="domain" description="DXP reductoisomerase C-terminal" evidence="15">
    <location>
        <begin position="259"/>
        <end position="375"/>
    </location>
</feature>
<feature type="binding site" evidence="12">
    <location>
        <position position="123"/>
    </location>
    <ligand>
        <name>NADPH</name>
        <dbReference type="ChEBI" id="CHEBI:57783"/>
    </ligand>
</feature>